<dbReference type="PRINTS" id="PR00463">
    <property type="entry name" value="EP450I"/>
</dbReference>
<dbReference type="PANTHER" id="PTHR24305">
    <property type="entry name" value="CYTOCHROME P450"/>
    <property type="match status" value="1"/>
</dbReference>
<evidence type="ECO:0000256" key="8">
    <source>
        <dbReference type="SAM" id="Phobius"/>
    </source>
</evidence>
<dbReference type="InterPro" id="IPR050121">
    <property type="entry name" value="Cytochrome_P450_monoxygenase"/>
</dbReference>
<dbReference type="InterPro" id="IPR002401">
    <property type="entry name" value="Cyt_P450_E_grp-I"/>
</dbReference>
<dbReference type="InterPro" id="IPR001128">
    <property type="entry name" value="Cyt_P450"/>
</dbReference>
<dbReference type="EMBL" id="JABEXW010000676">
    <property type="protein sequence ID" value="KAF4958990.1"/>
    <property type="molecule type" value="Genomic_DNA"/>
</dbReference>
<keyword evidence="7" id="KW-0503">Monooxygenase</keyword>
<comment type="caution">
    <text evidence="9">The sequence shown here is derived from an EMBL/GenBank/DDBJ whole genome shotgun (WGS) entry which is preliminary data.</text>
</comment>
<dbReference type="Proteomes" id="UP000622797">
    <property type="component" value="Unassembled WGS sequence"/>
</dbReference>
<evidence type="ECO:0000256" key="3">
    <source>
        <dbReference type="ARBA" id="ARBA00022617"/>
    </source>
</evidence>
<dbReference type="AlphaFoldDB" id="A0A8H4TJ66"/>
<dbReference type="GO" id="GO:0016705">
    <property type="term" value="F:oxidoreductase activity, acting on paired donors, with incorporation or reduction of molecular oxygen"/>
    <property type="evidence" value="ECO:0007669"/>
    <property type="project" value="InterPro"/>
</dbReference>
<evidence type="ECO:0000313" key="10">
    <source>
        <dbReference type="Proteomes" id="UP000622797"/>
    </source>
</evidence>
<dbReference type="Gene3D" id="1.10.630.10">
    <property type="entry name" value="Cytochrome P450"/>
    <property type="match status" value="1"/>
</dbReference>
<proteinExistence type="inferred from homology"/>
<dbReference type="PRINTS" id="PR00385">
    <property type="entry name" value="P450"/>
</dbReference>
<keyword evidence="3 6" id="KW-0349">Heme</keyword>
<feature type="transmembrane region" description="Helical" evidence="8">
    <location>
        <begin position="12"/>
        <end position="31"/>
    </location>
</feature>
<accession>A0A8H4TJ66</accession>
<dbReference type="SUPFAM" id="SSF48264">
    <property type="entry name" value="Cytochrome P450"/>
    <property type="match status" value="2"/>
</dbReference>
<dbReference type="InterPro" id="IPR036396">
    <property type="entry name" value="Cyt_P450_sf"/>
</dbReference>
<dbReference type="Pfam" id="PF00067">
    <property type="entry name" value="p450"/>
    <property type="match status" value="2"/>
</dbReference>
<name>A0A8H4TJ66_9HYPO</name>
<protein>
    <recommendedName>
        <fullName evidence="11">Cytochrome P450 monooxygenase</fullName>
    </recommendedName>
</protein>
<keyword evidence="10" id="KW-1185">Reference proteome</keyword>
<dbReference type="PROSITE" id="PS00086">
    <property type="entry name" value="CYTOCHROME_P450"/>
    <property type="match status" value="1"/>
</dbReference>
<dbReference type="GO" id="GO:0004497">
    <property type="term" value="F:monooxygenase activity"/>
    <property type="evidence" value="ECO:0007669"/>
    <property type="project" value="UniProtKB-KW"/>
</dbReference>
<reference evidence="9" key="2">
    <citation type="submission" date="2020-05" db="EMBL/GenBank/DDBJ databases">
        <authorList>
            <person name="Kim H.-S."/>
            <person name="Proctor R.H."/>
            <person name="Brown D.W."/>
        </authorList>
    </citation>
    <scope>NUCLEOTIDE SEQUENCE</scope>
    <source>
        <strain evidence="9">NRRL 20472</strain>
    </source>
</reference>
<keyword evidence="7" id="KW-0560">Oxidoreductase</keyword>
<reference evidence="9" key="1">
    <citation type="journal article" date="2020" name="BMC Genomics">
        <title>Correction to: Identification and distribution of gene clusters required for synthesis of sphingolipid metabolism inhibitors in diverse species of the filamentous fungus Fusarium.</title>
        <authorList>
            <person name="Kim H.S."/>
            <person name="Lohmar J.M."/>
            <person name="Busman M."/>
            <person name="Brown D.W."/>
            <person name="Naumann T.A."/>
            <person name="Divon H.H."/>
            <person name="Lysoe E."/>
            <person name="Uhlig S."/>
            <person name="Proctor R.H."/>
        </authorList>
    </citation>
    <scope>NUCLEOTIDE SEQUENCE</scope>
    <source>
        <strain evidence="9">NRRL 20472</strain>
    </source>
</reference>
<keyword evidence="4 6" id="KW-0479">Metal-binding</keyword>
<evidence type="ECO:0000256" key="5">
    <source>
        <dbReference type="ARBA" id="ARBA00023004"/>
    </source>
</evidence>
<dbReference type="GO" id="GO:0020037">
    <property type="term" value="F:heme binding"/>
    <property type="evidence" value="ECO:0007669"/>
    <property type="project" value="InterPro"/>
</dbReference>
<evidence type="ECO:0000256" key="4">
    <source>
        <dbReference type="ARBA" id="ARBA00022723"/>
    </source>
</evidence>
<gene>
    <name evidence="9" type="ORF">FSARC_10893</name>
</gene>
<keyword evidence="8" id="KW-1133">Transmembrane helix</keyword>
<evidence type="ECO:0000256" key="2">
    <source>
        <dbReference type="ARBA" id="ARBA00010617"/>
    </source>
</evidence>
<evidence type="ECO:0000256" key="7">
    <source>
        <dbReference type="RuleBase" id="RU000461"/>
    </source>
</evidence>
<evidence type="ECO:0000313" key="9">
    <source>
        <dbReference type="EMBL" id="KAF4958990.1"/>
    </source>
</evidence>
<keyword evidence="8" id="KW-0472">Membrane</keyword>
<keyword evidence="8" id="KW-0812">Transmembrane</keyword>
<evidence type="ECO:0000256" key="1">
    <source>
        <dbReference type="ARBA" id="ARBA00001971"/>
    </source>
</evidence>
<dbReference type="PANTHER" id="PTHR24305:SF232">
    <property type="entry name" value="P450, PUTATIVE (EUROFUNG)-RELATED"/>
    <property type="match status" value="1"/>
</dbReference>
<dbReference type="OrthoDB" id="1470350at2759"/>
<dbReference type="InterPro" id="IPR017972">
    <property type="entry name" value="Cyt_P450_CS"/>
</dbReference>
<dbReference type="GO" id="GO:0005506">
    <property type="term" value="F:iron ion binding"/>
    <property type="evidence" value="ECO:0007669"/>
    <property type="project" value="InterPro"/>
</dbReference>
<evidence type="ECO:0000256" key="6">
    <source>
        <dbReference type="PIRSR" id="PIRSR602401-1"/>
    </source>
</evidence>
<keyword evidence="5 6" id="KW-0408">Iron</keyword>
<comment type="similarity">
    <text evidence="2 7">Belongs to the cytochrome P450 family.</text>
</comment>
<comment type="cofactor">
    <cofactor evidence="1 6">
        <name>heme</name>
        <dbReference type="ChEBI" id="CHEBI:30413"/>
    </cofactor>
</comment>
<evidence type="ECO:0008006" key="11">
    <source>
        <dbReference type="Google" id="ProtNLM"/>
    </source>
</evidence>
<sequence>MATSVLDSIDTASTRVLLGGLLLAGIAYVIYRSILPRPLEGIPYNVSATNHILGDLPEIKAFGSMTDWLAKQPAKHKSPIFQFFVRPFSKPWVVVADYHEAADICTQRLKEFDKGTASTAVFSGVVPRAHITLRSSDPQFRKNKELVRNLMTPSFLNEVSAPEIYDKMTRLVELWSLKSEHANGRFFSASRDVHNAALDIIVCASFGIDTQSTQLVREIQQLSPDDNSKDDPDGEFVFKEATMNEELEALTVLAESVAKTFKTPSPPLFHFLYRNLSSTLRHAFSLTKQLQDREIKNGIKRRQNGEALKCALDEVSIREEALAKKEGRKPDYYSQVITSEMMNYLIAGHESTSSAIRWGISYLSADQRVQNELRSALQQAHHQAKAERRPPTLAEILHTRVPYLDAVCEEIFRLSYPFGMSLREASVDTQILGARVPKGTTIVFLSNGPSVLAPPISYDQSRSSEWVRSRKTKQTVNEEYEYAGFIPERWLKKATGTDGKEEAVFDSQAFPMQTFGLGPRGCFGRKMAYLEMKLFFSLVPWTFEMLELPPQLATPKPVSSLTRNPDRVFIKTKQVVL</sequence>
<feature type="binding site" description="axial binding residue" evidence="6">
    <location>
        <position position="522"/>
    </location>
    <ligand>
        <name>heme</name>
        <dbReference type="ChEBI" id="CHEBI:30413"/>
    </ligand>
    <ligandPart>
        <name>Fe</name>
        <dbReference type="ChEBI" id="CHEBI:18248"/>
    </ligandPart>
</feature>
<organism evidence="9 10">
    <name type="scientific">Fusarium sarcochroum</name>
    <dbReference type="NCBI Taxonomy" id="1208366"/>
    <lineage>
        <taxon>Eukaryota</taxon>
        <taxon>Fungi</taxon>
        <taxon>Dikarya</taxon>
        <taxon>Ascomycota</taxon>
        <taxon>Pezizomycotina</taxon>
        <taxon>Sordariomycetes</taxon>
        <taxon>Hypocreomycetidae</taxon>
        <taxon>Hypocreales</taxon>
        <taxon>Nectriaceae</taxon>
        <taxon>Fusarium</taxon>
        <taxon>Fusarium lateritium species complex</taxon>
    </lineage>
</organism>